<dbReference type="eggNOG" id="KOG3882">
    <property type="taxonomic scope" value="Eukaryota"/>
</dbReference>
<dbReference type="GO" id="GO:0005886">
    <property type="term" value="C:plasma membrane"/>
    <property type="evidence" value="ECO:0007669"/>
    <property type="project" value="TreeGrafter"/>
</dbReference>
<evidence type="ECO:0000313" key="8">
    <source>
        <dbReference type="Proteomes" id="UP000015103"/>
    </source>
</evidence>
<keyword evidence="3 6" id="KW-0812">Transmembrane</keyword>
<reference evidence="7" key="1">
    <citation type="submission" date="2015-05" db="UniProtKB">
        <authorList>
            <consortium name="EnsemblMetazoa"/>
        </authorList>
    </citation>
    <scope>IDENTIFICATION</scope>
</reference>
<dbReference type="HOGENOM" id="CLU_055524_4_3_1"/>
<organism evidence="7 8">
    <name type="scientific">Rhodnius prolixus</name>
    <name type="common">Triatomid bug</name>
    <dbReference type="NCBI Taxonomy" id="13249"/>
    <lineage>
        <taxon>Eukaryota</taxon>
        <taxon>Metazoa</taxon>
        <taxon>Ecdysozoa</taxon>
        <taxon>Arthropoda</taxon>
        <taxon>Hexapoda</taxon>
        <taxon>Insecta</taxon>
        <taxon>Pterygota</taxon>
        <taxon>Neoptera</taxon>
        <taxon>Paraneoptera</taxon>
        <taxon>Hemiptera</taxon>
        <taxon>Heteroptera</taxon>
        <taxon>Panheteroptera</taxon>
        <taxon>Cimicomorpha</taxon>
        <taxon>Reduviidae</taxon>
        <taxon>Triatominae</taxon>
        <taxon>Rhodnius</taxon>
    </lineage>
</organism>
<dbReference type="AlphaFoldDB" id="T1H9S2"/>
<dbReference type="PIRSF" id="PIRSF002419">
    <property type="entry name" value="Tetraspanin"/>
    <property type="match status" value="1"/>
</dbReference>
<dbReference type="FunCoup" id="T1H9S2">
    <property type="interactions" value="49"/>
</dbReference>
<dbReference type="InterPro" id="IPR008952">
    <property type="entry name" value="Tetraspanin_EC2_sf"/>
</dbReference>
<comment type="subcellular location">
    <subcellularLocation>
        <location evidence="1 6">Membrane</location>
        <topology evidence="1 6">Multi-pass membrane protein</topology>
    </subcellularLocation>
</comment>
<dbReference type="InParanoid" id="T1H9S2"/>
<dbReference type="EMBL" id="ACPB03024207">
    <property type="status" value="NOT_ANNOTATED_CDS"/>
    <property type="molecule type" value="Genomic_DNA"/>
</dbReference>
<keyword evidence="4 6" id="KW-1133">Transmembrane helix</keyword>
<evidence type="ECO:0000313" key="7">
    <source>
        <dbReference type="EnsemblMetazoa" id="RPRC000776-PA"/>
    </source>
</evidence>
<dbReference type="STRING" id="13249.T1H9S2"/>
<dbReference type="EnsemblMetazoa" id="RPRC000776-RA">
    <property type="protein sequence ID" value="RPRC000776-PA"/>
    <property type="gene ID" value="RPRC000776"/>
</dbReference>
<evidence type="ECO:0000256" key="5">
    <source>
        <dbReference type="ARBA" id="ARBA00023136"/>
    </source>
</evidence>
<sequence length="273" mass="31592">MDVEYLIFLLSPKCIKDTTMSSSGYTCVRYIFCYVNVLIWLSGCGILGVGIWLRVNHEGYSNLVPQYAFLSADILFILIGATTVLVTFFACCGSWFQSKCMLITYFSLVILMFLIEFSIATLAFVYRESIHDALRKDLMDGIKSHYRNTTDNGLDILWNHIHNNFYCCGYNNYEDWYEIDAWPDRRVVPESCCLPRYRSVPGCWEERNQDKWYIKGCSEQVFMWFVGQLHIVGIVGLVVSFIQLFGLISAMLLFCTVNHKRTKGHIYKAYSPT</sequence>
<dbReference type="InterPro" id="IPR000301">
    <property type="entry name" value="Tetraspanin_animals"/>
</dbReference>
<dbReference type="OMA" id="DTIFMCI"/>
<feature type="transmembrane region" description="Helical" evidence="6">
    <location>
        <begin position="102"/>
        <end position="126"/>
    </location>
</feature>
<evidence type="ECO:0000256" key="4">
    <source>
        <dbReference type="ARBA" id="ARBA00022989"/>
    </source>
</evidence>
<evidence type="ECO:0000256" key="2">
    <source>
        <dbReference type="ARBA" id="ARBA00006840"/>
    </source>
</evidence>
<dbReference type="Proteomes" id="UP000015103">
    <property type="component" value="Unassembled WGS sequence"/>
</dbReference>
<dbReference type="InterPro" id="IPR018499">
    <property type="entry name" value="Tetraspanin/Peripherin"/>
</dbReference>
<evidence type="ECO:0000256" key="3">
    <source>
        <dbReference type="ARBA" id="ARBA00022692"/>
    </source>
</evidence>
<feature type="transmembrane region" description="Helical" evidence="6">
    <location>
        <begin position="74"/>
        <end position="96"/>
    </location>
</feature>
<comment type="similarity">
    <text evidence="2 6">Belongs to the tetraspanin (TM4SF) family.</text>
</comment>
<dbReference type="PANTHER" id="PTHR19282">
    <property type="entry name" value="TETRASPANIN"/>
    <property type="match status" value="1"/>
</dbReference>
<dbReference type="PANTHER" id="PTHR19282:SF478">
    <property type="entry name" value="TETRASPANIN"/>
    <property type="match status" value="1"/>
</dbReference>
<evidence type="ECO:0000256" key="6">
    <source>
        <dbReference type="RuleBase" id="RU361218"/>
    </source>
</evidence>
<feature type="transmembrane region" description="Helical" evidence="6">
    <location>
        <begin position="28"/>
        <end position="53"/>
    </location>
</feature>
<evidence type="ECO:0000256" key="1">
    <source>
        <dbReference type="ARBA" id="ARBA00004141"/>
    </source>
</evidence>
<dbReference type="Gene3D" id="1.10.1450.10">
    <property type="entry name" value="Tetraspanin"/>
    <property type="match status" value="1"/>
</dbReference>
<dbReference type="SUPFAM" id="SSF48652">
    <property type="entry name" value="Tetraspanin"/>
    <property type="match status" value="1"/>
</dbReference>
<keyword evidence="8" id="KW-1185">Reference proteome</keyword>
<accession>T1H9S2</accession>
<keyword evidence="5 6" id="KW-0472">Membrane</keyword>
<dbReference type="Pfam" id="PF00335">
    <property type="entry name" value="Tetraspanin"/>
    <property type="match status" value="1"/>
</dbReference>
<name>T1H9S2_RHOPR</name>
<protein>
    <recommendedName>
        <fullName evidence="6">Tetraspanin</fullName>
    </recommendedName>
</protein>
<dbReference type="VEuPathDB" id="VectorBase:RPRC000776"/>
<proteinExistence type="inferred from homology"/>
<feature type="transmembrane region" description="Helical" evidence="6">
    <location>
        <begin position="221"/>
        <end position="254"/>
    </location>
</feature>
<dbReference type="PRINTS" id="PR00259">
    <property type="entry name" value="TMFOUR"/>
</dbReference>